<evidence type="ECO:0000313" key="1">
    <source>
        <dbReference type="EMBL" id="EIE20474.1"/>
    </source>
</evidence>
<dbReference type="Proteomes" id="UP000007264">
    <property type="component" value="Unassembled WGS sequence"/>
</dbReference>
<organism evidence="1 2">
    <name type="scientific">Coccomyxa subellipsoidea (strain C-169)</name>
    <name type="common">Green microalga</name>
    <dbReference type="NCBI Taxonomy" id="574566"/>
    <lineage>
        <taxon>Eukaryota</taxon>
        <taxon>Viridiplantae</taxon>
        <taxon>Chlorophyta</taxon>
        <taxon>core chlorophytes</taxon>
        <taxon>Trebouxiophyceae</taxon>
        <taxon>Trebouxiophyceae incertae sedis</taxon>
        <taxon>Coccomyxaceae</taxon>
        <taxon>Coccomyxa</taxon>
        <taxon>Coccomyxa subellipsoidea</taxon>
    </lineage>
</organism>
<dbReference type="AlphaFoldDB" id="I0YQ05"/>
<sequence>MTWLWPLRIPATVLGIFSTHYENKHLSCGSVGIICTLKSNSVRASEKAAYCSKTLYAHQ</sequence>
<comment type="caution">
    <text evidence="1">The sequence shown here is derived from an EMBL/GenBank/DDBJ whole genome shotgun (WGS) entry which is preliminary data.</text>
</comment>
<dbReference type="RefSeq" id="XP_005645018.1">
    <property type="nucleotide sequence ID" value="XM_005644961.1"/>
</dbReference>
<name>I0YQ05_COCSC</name>
<gene>
    <name evidence="1" type="ORF">COCSUDRAFT_33982</name>
</gene>
<proteinExistence type="predicted"/>
<dbReference type="GeneID" id="17038450"/>
<evidence type="ECO:0000313" key="2">
    <source>
        <dbReference type="Proteomes" id="UP000007264"/>
    </source>
</evidence>
<keyword evidence="2" id="KW-1185">Reference proteome</keyword>
<accession>I0YQ05</accession>
<reference evidence="1 2" key="1">
    <citation type="journal article" date="2012" name="Genome Biol.">
        <title>The genome of the polar eukaryotic microalga coccomyxa subellipsoidea reveals traits of cold adaptation.</title>
        <authorList>
            <person name="Blanc G."/>
            <person name="Agarkova I."/>
            <person name="Grimwood J."/>
            <person name="Kuo A."/>
            <person name="Brueggeman A."/>
            <person name="Dunigan D."/>
            <person name="Gurnon J."/>
            <person name="Ladunga I."/>
            <person name="Lindquist E."/>
            <person name="Lucas S."/>
            <person name="Pangilinan J."/>
            <person name="Proschold T."/>
            <person name="Salamov A."/>
            <person name="Schmutz J."/>
            <person name="Weeks D."/>
            <person name="Yamada T."/>
            <person name="Claverie J.M."/>
            <person name="Grigoriev I."/>
            <person name="Van Etten J."/>
            <person name="Lomsadze A."/>
            <person name="Borodovsky M."/>
        </authorList>
    </citation>
    <scope>NUCLEOTIDE SEQUENCE [LARGE SCALE GENOMIC DNA]</scope>
    <source>
        <strain evidence="1 2">C-169</strain>
    </source>
</reference>
<dbReference type="KEGG" id="csl:COCSUDRAFT_33982"/>
<protein>
    <submittedName>
        <fullName evidence="1">Uncharacterized protein</fullName>
    </submittedName>
</protein>
<dbReference type="EMBL" id="AGSI01000015">
    <property type="protein sequence ID" value="EIE20474.1"/>
    <property type="molecule type" value="Genomic_DNA"/>
</dbReference>